<organism evidence="2 3">
    <name type="scientific">Trichoderma ghanense</name>
    <dbReference type="NCBI Taxonomy" id="65468"/>
    <lineage>
        <taxon>Eukaryota</taxon>
        <taxon>Fungi</taxon>
        <taxon>Dikarya</taxon>
        <taxon>Ascomycota</taxon>
        <taxon>Pezizomycotina</taxon>
        <taxon>Sordariomycetes</taxon>
        <taxon>Hypocreomycetidae</taxon>
        <taxon>Hypocreales</taxon>
        <taxon>Hypocreaceae</taxon>
        <taxon>Trichoderma</taxon>
    </lineage>
</organism>
<dbReference type="Proteomes" id="UP001642720">
    <property type="component" value="Unassembled WGS sequence"/>
</dbReference>
<accession>A0ABY2GTI6</accession>
<evidence type="ECO:0000313" key="3">
    <source>
        <dbReference type="Proteomes" id="UP001642720"/>
    </source>
</evidence>
<dbReference type="RefSeq" id="XP_073554806.1">
    <property type="nucleotide sequence ID" value="XM_073706820.1"/>
</dbReference>
<feature type="compositionally biased region" description="Polar residues" evidence="1">
    <location>
        <begin position="178"/>
        <end position="193"/>
    </location>
</feature>
<comment type="caution">
    <text evidence="2">The sequence shown here is derived from an EMBL/GenBank/DDBJ whole genome shotgun (WGS) entry which is preliminary data.</text>
</comment>
<evidence type="ECO:0000256" key="1">
    <source>
        <dbReference type="SAM" id="MobiDB-lite"/>
    </source>
</evidence>
<sequence length="193" mass="21231">MLRAHGQISSRMTEEVYLNLIANLEQDDDMVEAREPSQRESDAPHASRDSDPPSSNVWAPGSSNSTNWPTRNSLRDAARYPQWLPRASPQRGAHPPPSQDRESPRQRRPRFPRFSLVPGAGNADGGPTSPIRSPLQPLRPDSLAQARTMVSSMSPEDSDRSRTLADAQGNTGAEYGDHTQSPGSASSNRLRPW</sequence>
<dbReference type="EMBL" id="PPTA01000019">
    <property type="protein sequence ID" value="TFA98604.1"/>
    <property type="molecule type" value="Genomic_DNA"/>
</dbReference>
<protein>
    <submittedName>
        <fullName evidence="2">Uncharacterized protein</fullName>
    </submittedName>
</protein>
<reference evidence="2 3" key="1">
    <citation type="submission" date="2018-01" db="EMBL/GenBank/DDBJ databases">
        <title>Genome characterization of the sugarcane-associated fungus Trichoderma ghanense CCMA-1212 and their application in lignocelulose bioconversion.</title>
        <authorList>
            <person name="Steindorff A.S."/>
            <person name="Mendes T.D."/>
            <person name="Vilela E.S.D."/>
            <person name="Rodrigues D.S."/>
            <person name="Formighieri E.F."/>
            <person name="Melo I.S."/>
            <person name="Favaro L.C.L."/>
        </authorList>
    </citation>
    <scope>NUCLEOTIDE SEQUENCE [LARGE SCALE GENOMIC DNA]</scope>
    <source>
        <strain evidence="2 3">CCMA-1212</strain>
    </source>
</reference>
<feature type="region of interest" description="Disordered" evidence="1">
    <location>
        <begin position="28"/>
        <end position="193"/>
    </location>
</feature>
<keyword evidence="3" id="KW-1185">Reference proteome</keyword>
<proteinExistence type="predicted"/>
<evidence type="ECO:0000313" key="2">
    <source>
        <dbReference type="EMBL" id="TFA98604.1"/>
    </source>
</evidence>
<feature type="compositionally biased region" description="Polar residues" evidence="1">
    <location>
        <begin position="52"/>
        <end position="72"/>
    </location>
</feature>
<dbReference type="GeneID" id="300581270"/>
<feature type="compositionally biased region" description="Basic and acidic residues" evidence="1">
    <location>
        <begin position="31"/>
        <end position="51"/>
    </location>
</feature>
<gene>
    <name evidence="2" type="ORF">CCMA1212_009750</name>
</gene>
<name>A0ABY2GTI6_9HYPO</name>